<evidence type="ECO:0000256" key="6">
    <source>
        <dbReference type="ARBA" id="ARBA00022777"/>
    </source>
</evidence>
<dbReference type="RefSeq" id="WP_244577970.1">
    <property type="nucleotide sequence ID" value="NZ_OCPC01000007.1"/>
</dbReference>
<dbReference type="InterPro" id="IPR006001">
    <property type="entry name" value="Therm_gnt_kin"/>
</dbReference>
<dbReference type="GO" id="GO:0005737">
    <property type="term" value="C:cytoplasm"/>
    <property type="evidence" value="ECO:0007669"/>
    <property type="project" value="TreeGrafter"/>
</dbReference>
<keyword evidence="6 10" id="KW-0418">Kinase</keyword>
<dbReference type="AlphaFoldDB" id="A0A286IFM2"/>
<protein>
    <recommendedName>
        <fullName evidence="3 10">Gluconokinase</fullName>
        <ecNumber evidence="3 10">2.7.1.12</ecNumber>
    </recommendedName>
</protein>
<evidence type="ECO:0000256" key="7">
    <source>
        <dbReference type="ARBA" id="ARBA00022840"/>
    </source>
</evidence>
<evidence type="ECO:0000256" key="4">
    <source>
        <dbReference type="ARBA" id="ARBA00022679"/>
    </source>
</evidence>
<dbReference type="Pfam" id="PF13671">
    <property type="entry name" value="AAA_33"/>
    <property type="match status" value="1"/>
</dbReference>
<proteinExistence type="inferred from homology"/>
<dbReference type="PANTHER" id="PTHR43442">
    <property type="entry name" value="GLUCONOKINASE-RELATED"/>
    <property type="match status" value="1"/>
</dbReference>
<keyword evidence="7 10" id="KW-0067">ATP-binding</keyword>
<evidence type="ECO:0000313" key="12">
    <source>
        <dbReference type="Proteomes" id="UP000219465"/>
    </source>
</evidence>
<keyword evidence="12" id="KW-1185">Reference proteome</keyword>
<dbReference type="CDD" id="cd02021">
    <property type="entry name" value="GntK"/>
    <property type="match status" value="1"/>
</dbReference>
<evidence type="ECO:0000313" key="11">
    <source>
        <dbReference type="EMBL" id="SOE18945.1"/>
    </source>
</evidence>
<dbReference type="EMBL" id="OCPC01000007">
    <property type="protein sequence ID" value="SOE18945.1"/>
    <property type="molecule type" value="Genomic_DNA"/>
</dbReference>
<comment type="catalytic activity">
    <reaction evidence="9 10">
        <text>D-gluconate + ATP = 6-phospho-D-gluconate + ADP + H(+)</text>
        <dbReference type="Rhea" id="RHEA:19433"/>
        <dbReference type="ChEBI" id="CHEBI:15378"/>
        <dbReference type="ChEBI" id="CHEBI:18391"/>
        <dbReference type="ChEBI" id="CHEBI:30616"/>
        <dbReference type="ChEBI" id="CHEBI:58759"/>
        <dbReference type="ChEBI" id="CHEBI:456216"/>
        <dbReference type="EC" id="2.7.1.12"/>
    </reaction>
</comment>
<keyword evidence="8" id="KW-0311">Gluconate utilization</keyword>
<sequence length="171" mass="18604">MTRYAIIMGVSGCGKTSVGEGLAQITGIRFMDGDALHPKANIDKMSAGIPLTDEDRWPWLERIGREFAKSPVPLIIGCSALKRGYRDLIRHHAGAMVSFIHLSGSRQIIARRTQARKGHFMPPALLDSQFAALEPPTADENSVSINIDQPLATIIAQAARHLEGKAPRLGK</sequence>
<dbReference type="EC" id="2.7.1.12" evidence="3 10"/>
<evidence type="ECO:0000256" key="8">
    <source>
        <dbReference type="ARBA" id="ARBA00023064"/>
    </source>
</evidence>
<keyword evidence="5 10" id="KW-0547">Nucleotide-binding</keyword>
<reference evidence="12" key="1">
    <citation type="submission" date="2017-08" db="EMBL/GenBank/DDBJ databases">
        <authorList>
            <person name="Varghese N."/>
            <person name="Submissions S."/>
        </authorList>
    </citation>
    <scope>NUCLEOTIDE SEQUENCE [LARGE SCALE GENOMIC DNA]</scope>
    <source>
        <strain evidence="12">KCTC 23107</strain>
    </source>
</reference>
<name>A0A286IFM2_9HYPH</name>
<gene>
    <name evidence="11" type="ORF">SAMN05877838_3893</name>
</gene>
<dbReference type="SUPFAM" id="SSF52540">
    <property type="entry name" value="P-loop containing nucleoside triphosphate hydrolases"/>
    <property type="match status" value="1"/>
</dbReference>
<evidence type="ECO:0000256" key="2">
    <source>
        <dbReference type="ARBA" id="ARBA00008420"/>
    </source>
</evidence>
<keyword evidence="4 10" id="KW-0808">Transferase</keyword>
<accession>A0A286IFM2</accession>
<dbReference type="GO" id="GO:0019521">
    <property type="term" value="P:D-gluconate metabolic process"/>
    <property type="evidence" value="ECO:0007669"/>
    <property type="project" value="UniProtKB-KW"/>
</dbReference>
<organism evidence="11 12">
    <name type="scientific">Hoeflea halophila</name>
    <dbReference type="NCBI Taxonomy" id="714899"/>
    <lineage>
        <taxon>Bacteria</taxon>
        <taxon>Pseudomonadati</taxon>
        <taxon>Pseudomonadota</taxon>
        <taxon>Alphaproteobacteria</taxon>
        <taxon>Hyphomicrobiales</taxon>
        <taxon>Rhizobiaceae</taxon>
        <taxon>Hoeflea</taxon>
    </lineage>
</organism>
<dbReference type="Proteomes" id="UP000219465">
    <property type="component" value="Unassembled WGS sequence"/>
</dbReference>
<dbReference type="InterPro" id="IPR027417">
    <property type="entry name" value="P-loop_NTPase"/>
</dbReference>
<dbReference type="Gene3D" id="3.40.50.300">
    <property type="entry name" value="P-loop containing nucleotide triphosphate hydrolases"/>
    <property type="match status" value="1"/>
</dbReference>
<evidence type="ECO:0000256" key="9">
    <source>
        <dbReference type="ARBA" id="ARBA00048090"/>
    </source>
</evidence>
<comment type="similarity">
    <text evidence="2 10">Belongs to the gluconokinase GntK/GntV family.</text>
</comment>
<evidence type="ECO:0000256" key="5">
    <source>
        <dbReference type="ARBA" id="ARBA00022741"/>
    </source>
</evidence>
<evidence type="ECO:0000256" key="1">
    <source>
        <dbReference type="ARBA" id="ARBA00004761"/>
    </source>
</evidence>
<evidence type="ECO:0000256" key="10">
    <source>
        <dbReference type="RuleBase" id="RU363066"/>
    </source>
</evidence>
<dbReference type="GO" id="GO:0005524">
    <property type="term" value="F:ATP binding"/>
    <property type="evidence" value="ECO:0007669"/>
    <property type="project" value="UniProtKB-KW"/>
</dbReference>
<dbReference type="FunFam" id="3.40.50.300:FF:000522">
    <property type="entry name" value="Gluconokinase"/>
    <property type="match status" value="1"/>
</dbReference>
<dbReference type="NCBIfam" id="TIGR01313">
    <property type="entry name" value="therm_gnt_kin"/>
    <property type="match status" value="1"/>
</dbReference>
<evidence type="ECO:0000256" key="3">
    <source>
        <dbReference type="ARBA" id="ARBA00012054"/>
    </source>
</evidence>
<dbReference type="GO" id="GO:0046316">
    <property type="term" value="F:gluconokinase activity"/>
    <property type="evidence" value="ECO:0007669"/>
    <property type="project" value="UniProtKB-EC"/>
</dbReference>
<dbReference type="PANTHER" id="PTHR43442:SF3">
    <property type="entry name" value="GLUCONOKINASE-RELATED"/>
    <property type="match status" value="1"/>
</dbReference>
<comment type="pathway">
    <text evidence="1">Carbohydrate acid metabolism.</text>
</comment>